<feature type="transmembrane region" description="Helical" evidence="1">
    <location>
        <begin position="53"/>
        <end position="73"/>
    </location>
</feature>
<protein>
    <submittedName>
        <fullName evidence="2">Uncharacterized protein</fullName>
    </submittedName>
</protein>
<keyword evidence="3" id="KW-1185">Reference proteome</keyword>
<dbReference type="OrthoDB" id="2630017at2"/>
<gene>
    <name evidence="2" type="ORF">SAMN05216378_4135</name>
</gene>
<dbReference type="EMBL" id="FOMT01000004">
    <property type="protein sequence ID" value="SFE80560.1"/>
    <property type="molecule type" value="Genomic_DNA"/>
</dbReference>
<dbReference type="RefSeq" id="WP_091188314.1">
    <property type="nucleotide sequence ID" value="NZ_FOMT01000004.1"/>
</dbReference>
<dbReference type="Proteomes" id="UP000198855">
    <property type="component" value="Unassembled WGS sequence"/>
</dbReference>
<keyword evidence="1" id="KW-1133">Transmembrane helix</keyword>
<keyword evidence="1" id="KW-0472">Membrane</keyword>
<evidence type="ECO:0000313" key="3">
    <source>
        <dbReference type="Proteomes" id="UP000198855"/>
    </source>
</evidence>
<dbReference type="AlphaFoldDB" id="A0A1I2DKW9"/>
<evidence type="ECO:0000256" key="1">
    <source>
        <dbReference type="SAM" id="Phobius"/>
    </source>
</evidence>
<proteinExistence type="predicted"/>
<accession>A0A1I2DKW9</accession>
<evidence type="ECO:0000313" key="2">
    <source>
        <dbReference type="EMBL" id="SFE80560.1"/>
    </source>
</evidence>
<dbReference type="STRING" id="1045775.SAMN05216378_4135"/>
<organism evidence="2 3">
    <name type="scientific">Paenibacillus catalpae</name>
    <dbReference type="NCBI Taxonomy" id="1045775"/>
    <lineage>
        <taxon>Bacteria</taxon>
        <taxon>Bacillati</taxon>
        <taxon>Bacillota</taxon>
        <taxon>Bacilli</taxon>
        <taxon>Bacillales</taxon>
        <taxon>Paenibacillaceae</taxon>
        <taxon>Paenibacillus</taxon>
    </lineage>
</organism>
<name>A0A1I2DKW9_9BACL</name>
<sequence length="76" mass="8148">MRKIKNDGLQIAGIVLSMVGIATLAQPLIRALFGKPLKYQFLGLLPEGWASFAAWAVILVAGLILVTITKGLITDK</sequence>
<feature type="transmembrane region" description="Helical" evidence="1">
    <location>
        <begin position="12"/>
        <end position="33"/>
    </location>
</feature>
<reference evidence="3" key="1">
    <citation type="submission" date="2016-10" db="EMBL/GenBank/DDBJ databases">
        <authorList>
            <person name="Varghese N."/>
            <person name="Submissions S."/>
        </authorList>
    </citation>
    <scope>NUCLEOTIDE SEQUENCE [LARGE SCALE GENOMIC DNA]</scope>
    <source>
        <strain evidence="3">CGMCC 1.10784</strain>
    </source>
</reference>
<keyword evidence="1" id="KW-0812">Transmembrane</keyword>